<evidence type="ECO:0000313" key="1">
    <source>
        <dbReference type="EMBL" id="EYC31487.1"/>
    </source>
</evidence>
<comment type="caution">
    <text evidence="1">The sequence shown here is derived from an EMBL/GenBank/DDBJ whole genome shotgun (WGS) entry which is preliminary data.</text>
</comment>
<gene>
    <name evidence="1" type="primary">Acey_s0004.g2179</name>
    <name evidence="1" type="synonym">Acey-bca-2</name>
    <name evidence="1" type="ORF">Y032_0004g2179</name>
</gene>
<dbReference type="AlphaFoldDB" id="A0A016VWV3"/>
<dbReference type="Proteomes" id="UP000024635">
    <property type="component" value="Unassembled WGS sequence"/>
</dbReference>
<proteinExistence type="predicted"/>
<keyword evidence="2" id="KW-1185">Reference proteome</keyword>
<organism evidence="1 2">
    <name type="scientific">Ancylostoma ceylanicum</name>
    <dbReference type="NCBI Taxonomy" id="53326"/>
    <lineage>
        <taxon>Eukaryota</taxon>
        <taxon>Metazoa</taxon>
        <taxon>Ecdysozoa</taxon>
        <taxon>Nematoda</taxon>
        <taxon>Chromadorea</taxon>
        <taxon>Rhabditida</taxon>
        <taxon>Rhabditina</taxon>
        <taxon>Rhabditomorpha</taxon>
        <taxon>Strongyloidea</taxon>
        <taxon>Ancylostomatidae</taxon>
        <taxon>Ancylostomatinae</taxon>
        <taxon>Ancylostoma</taxon>
    </lineage>
</organism>
<evidence type="ECO:0000313" key="2">
    <source>
        <dbReference type="Proteomes" id="UP000024635"/>
    </source>
</evidence>
<name>A0A016VWV3_9BILA</name>
<protein>
    <submittedName>
        <fullName evidence="1">Uncharacterized protein</fullName>
    </submittedName>
</protein>
<reference evidence="2" key="1">
    <citation type="journal article" date="2015" name="Nat. Genet.">
        <title>The genome and transcriptome of the zoonotic hookworm Ancylostoma ceylanicum identify infection-specific gene families.</title>
        <authorList>
            <person name="Schwarz E.M."/>
            <person name="Hu Y."/>
            <person name="Antoshechkin I."/>
            <person name="Miller M.M."/>
            <person name="Sternberg P.W."/>
            <person name="Aroian R.V."/>
        </authorList>
    </citation>
    <scope>NUCLEOTIDE SEQUENCE</scope>
    <source>
        <strain evidence="2">HY135</strain>
    </source>
</reference>
<accession>A0A016VWV3</accession>
<dbReference type="EMBL" id="JARK01001340">
    <property type="protein sequence ID" value="EYC31487.1"/>
    <property type="molecule type" value="Genomic_DNA"/>
</dbReference>
<sequence>MPGLHKVLQGIVKFRQTARKEMVVAAVEKMLIDCHVPLIIVPLSSGISSFTLSMWPPLAVRSLGYS</sequence>
<dbReference type="OrthoDB" id="10020193at2759"/>